<comment type="similarity">
    <text evidence="1">Belongs to the LacAB/RpiB family.</text>
</comment>
<dbReference type="AlphaFoldDB" id="A0A239TR17"/>
<evidence type="ECO:0000256" key="4">
    <source>
        <dbReference type="PIRSR" id="PIRSR005384-2"/>
    </source>
</evidence>
<dbReference type="GO" id="GO:0004751">
    <property type="term" value="F:ribose-5-phosphate isomerase activity"/>
    <property type="evidence" value="ECO:0007669"/>
    <property type="project" value="UniProtKB-EC"/>
</dbReference>
<dbReference type="GO" id="GO:0009052">
    <property type="term" value="P:pentose-phosphate shunt, non-oxidative branch"/>
    <property type="evidence" value="ECO:0007669"/>
    <property type="project" value="TreeGrafter"/>
</dbReference>
<keyword evidence="6" id="KW-1185">Reference proteome</keyword>
<dbReference type="NCBIfam" id="TIGR00689">
    <property type="entry name" value="rpiB_lacA_lacB"/>
    <property type="match status" value="1"/>
</dbReference>
<feature type="binding site" evidence="4">
    <location>
        <position position="111"/>
    </location>
    <ligand>
        <name>D-ribulose 5-phosphate</name>
        <dbReference type="ChEBI" id="CHEBI:58121"/>
    </ligand>
</feature>
<dbReference type="InterPro" id="IPR004785">
    <property type="entry name" value="RpiB"/>
</dbReference>
<dbReference type="SUPFAM" id="SSF89623">
    <property type="entry name" value="Ribose/Galactose isomerase RpiB/AlsB"/>
    <property type="match status" value="1"/>
</dbReference>
<dbReference type="NCBIfam" id="TIGR01120">
    <property type="entry name" value="rpiB"/>
    <property type="match status" value="1"/>
</dbReference>
<evidence type="ECO:0000256" key="3">
    <source>
        <dbReference type="PIRSR" id="PIRSR005384-1"/>
    </source>
</evidence>
<evidence type="ECO:0000313" key="5">
    <source>
        <dbReference type="EMBL" id="SNV00005.1"/>
    </source>
</evidence>
<dbReference type="GeneID" id="78507238"/>
<evidence type="ECO:0000256" key="2">
    <source>
        <dbReference type="ARBA" id="ARBA00023235"/>
    </source>
</evidence>
<feature type="active site" description="Proton acceptor" evidence="3">
    <location>
        <position position="67"/>
    </location>
</feature>
<dbReference type="Gene3D" id="3.40.1400.10">
    <property type="entry name" value="Sugar-phosphate isomerase, RpiB/LacA/LacB"/>
    <property type="match status" value="1"/>
</dbReference>
<accession>A0A239TR17</accession>
<gene>
    <name evidence="5" type="primary">rpiB</name>
    <name evidence="5" type="ORF">SAMEA4364220_01234</name>
</gene>
<feature type="binding site" evidence="4">
    <location>
        <position position="134"/>
    </location>
    <ligand>
        <name>D-ribulose 5-phosphate</name>
        <dbReference type="ChEBI" id="CHEBI:58121"/>
    </ligand>
</feature>
<dbReference type="OrthoDB" id="1778624at2"/>
<dbReference type="Proteomes" id="UP000215383">
    <property type="component" value="Chromosome 1"/>
</dbReference>
<dbReference type="GO" id="GO:0019316">
    <property type="term" value="P:D-allose catabolic process"/>
    <property type="evidence" value="ECO:0007669"/>
    <property type="project" value="TreeGrafter"/>
</dbReference>
<dbReference type="EC" id="5.3.1.6" evidence="5"/>
<evidence type="ECO:0000256" key="1">
    <source>
        <dbReference type="ARBA" id="ARBA00008754"/>
    </source>
</evidence>
<reference evidence="5 6" key="1">
    <citation type="submission" date="2017-06" db="EMBL/GenBank/DDBJ databases">
        <authorList>
            <consortium name="Pathogen Informatics"/>
        </authorList>
    </citation>
    <scope>NUCLEOTIDE SEQUENCE [LARGE SCALE GENOMIC DNA]</scope>
    <source>
        <strain evidence="5 6">NCTC10570</strain>
    </source>
</reference>
<dbReference type="InterPro" id="IPR036569">
    <property type="entry name" value="RpiB_LacA_LacB_sf"/>
</dbReference>
<feature type="binding site" evidence="4">
    <location>
        <begin position="68"/>
        <end position="72"/>
    </location>
    <ligand>
        <name>D-ribulose 5-phosphate</name>
        <dbReference type="ChEBI" id="CHEBI:58121"/>
    </ligand>
</feature>
<name>A0A239TR17_9FIRM</name>
<feature type="binding site" evidence="4">
    <location>
        <position position="101"/>
    </location>
    <ligand>
        <name>D-ribulose 5-phosphate</name>
        <dbReference type="ChEBI" id="CHEBI:58121"/>
    </ligand>
</feature>
<protein>
    <submittedName>
        <fullName evidence="5">Ribose-5-phosphate isomerase B</fullName>
        <ecNumber evidence="5">5.3.1.6</ecNumber>
    </submittedName>
</protein>
<dbReference type="EMBL" id="LT906446">
    <property type="protein sequence ID" value="SNV00005.1"/>
    <property type="molecule type" value="Genomic_DNA"/>
</dbReference>
<dbReference type="Pfam" id="PF02502">
    <property type="entry name" value="LacAB_rpiB"/>
    <property type="match status" value="1"/>
</dbReference>
<dbReference type="RefSeq" id="WP_027890595.1">
    <property type="nucleotide sequence ID" value="NZ_LT906446.1"/>
</dbReference>
<sequence>MKLVIGSDHGAVELKEEIKDLLKAEFPDVEVEDMGTFGKESVDYPDIAEKVCTPVAKGEADRGIVLCGTGIGISIAANKVKGIRAALCHETYTAKMSRQHNNANILAMGGRTTGPEIAKEIVRTWMTTEFEGGRHERRVNKIMALEQK</sequence>
<proteinExistence type="inferred from homology"/>
<dbReference type="eggNOG" id="COG0698">
    <property type="taxonomic scope" value="Bacteria"/>
</dbReference>
<dbReference type="PIRSF" id="PIRSF005384">
    <property type="entry name" value="RpiB_LacA_B"/>
    <property type="match status" value="1"/>
</dbReference>
<feature type="binding site" evidence="4">
    <location>
        <position position="138"/>
    </location>
    <ligand>
        <name>D-ribulose 5-phosphate</name>
        <dbReference type="ChEBI" id="CHEBI:58121"/>
    </ligand>
</feature>
<dbReference type="PANTHER" id="PTHR30345:SF0">
    <property type="entry name" value="DNA DAMAGE-REPAIR_TOLERATION PROTEIN DRT102"/>
    <property type="match status" value="1"/>
</dbReference>
<dbReference type="InterPro" id="IPR003500">
    <property type="entry name" value="RpiB_LacA_LacB"/>
</dbReference>
<dbReference type="PANTHER" id="PTHR30345">
    <property type="entry name" value="RIBOSE-5-PHOSPHATE ISOMERASE B"/>
    <property type="match status" value="1"/>
</dbReference>
<organism evidence="5 6">
    <name type="scientific">Megamonas hypermegale</name>
    <dbReference type="NCBI Taxonomy" id="158847"/>
    <lineage>
        <taxon>Bacteria</taxon>
        <taxon>Bacillati</taxon>
        <taxon>Bacillota</taxon>
        <taxon>Negativicutes</taxon>
        <taxon>Selenomonadales</taxon>
        <taxon>Selenomonadaceae</taxon>
        <taxon>Megamonas</taxon>
    </lineage>
</organism>
<feature type="binding site" evidence="4">
    <location>
        <begin position="8"/>
        <end position="9"/>
    </location>
    <ligand>
        <name>D-ribulose 5-phosphate</name>
        <dbReference type="ChEBI" id="CHEBI:58121"/>
    </ligand>
</feature>
<keyword evidence="2 5" id="KW-0413">Isomerase</keyword>
<dbReference type="NCBIfam" id="NF004051">
    <property type="entry name" value="PRK05571.1"/>
    <property type="match status" value="1"/>
</dbReference>
<evidence type="ECO:0000313" key="6">
    <source>
        <dbReference type="Proteomes" id="UP000215383"/>
    </source>
</evidence>
<feature type="active site" description="Proton donor" evidence="3">
    <location>
        <position position="100"/>
    </location>
</feature>